<dbReference type="InterPro" id="IPR003439">
    <property type="entry name" value="ABC_transporter-like_ATP-bd"/>
</dbReference>
<dbReference type="PROSITE" id="PS00211">
    <property type="entry name" value="ABC_TRANSPORTER_1"/>
    <property type="match status" value="1"/>
</dbReference>
<dbReference type="CDD" id="cd03230">
    <property type="entry name" value="ABC_DR_subfamily_A"/>
    <property type="match status" value="1"/>
</dbReference>
<dbReference type="Pfam" id="PF00005">
    <property type="entry name" value="ABC_tran"/>
    <property type="match status" value="1"/>
</dbReference>
<dbReference type="PANTHER" id="PTHR42939:SF1">
    <property type="entry name" value="ABC TRANSPORTER ATP-BINDING PROTEIN ALBC-RELATED"/>
    <property type="match status" value="1"/>
</dbReference>
<dbReference type="InterPro" id="IPR017871">
    <property type="entry name" value="ABC_transporter-like_CS"/>
</dbReference>
<dbReference type="EMBL" id="PKKJ01000010">
    <property type="protein sequence ID" value="PKY65896.1"/>
    <property type="molecule type" value="Genomic_DNA"/>
</dbReference>
<dbReference type="SUPFAM" id="SSF52540">
    <property type="entry name" value="P-loop containing nucleoside triphosphate hydrolases"/>
    <property type="match status" value="1"/>
</dbReference>
<evidence type="ECO:0000313" key="6">
    <source>
        <dbReference type="Proteomes" id="UP000234545"/>
    </source>
</evidence>
<evidence type="ECO:0000259" key="4">
    <source>
        <dbReference type="PROSITE" id="PS50893"/>
    </source>
</evidence>
<keyword evidence="3 5" id="KW-0067">ATP-binding</keyword>
<feature type="domain" description="ABC transporter" evidence="4">
    <location>
        <begin position="4"/>
        <end position="231"/>
    </location>
</feature>
<evidence type="ECO:0000256" key="3">
    <source>
        <dbReference type="ARBA" id="ARBA00022840"/>
    </source>
</evidence>
<dbReference type="SMART" id="SM00382">
    <property type="entry name" value="AAA"/>
    <property type="match status" value="1"/>
</dbReference>
<organism evidence="5 6">
    <name type="scientific">Schaalia turicensis</name>
    <dbReference type="NCBI Taxonomy" id="131111"/>
    <lineage>
        <taxon>Bacteria</taxon>
        <taxon>Bacillati</taxon>
        <taxon>Actinomycetota</taxon>
        <taxon>Actinomycetes</taxon>
        <taxon>Actinomycetales</taxon>
        <taxon>Actinomycetaceae</taxon>
        <taxon>Schaalia</taxon>
    </lineage>
</organism>
<dbReference type="AlphaFoldDB" id="A0A2I1I433"/>
<keyword evidence="1" id="KW-0813">Transport</keyword>
<dbReference type="Proteomes" id="UP000234545">
    <property type="component" value="Unassembled WGS sequence"/>
</dbReference>
<dbReference type="GO" id="GO:0016887">
    <property type="term" value="F:ATP hydrolysis activity"/>
    <property type="evidence" value="ECO:0007669"/>
    <property type="project" value="InterPro"/>
</dbReference>
<gene>
    <name evidence="5" type="ORF">CYJ25_07055</name>
</gene>
<evidence type="ECO:0000313" key="5">
    <source>
        <dbReference type="EMBL" id="PKY65896.1"/>
    </source>
</evidence>
<accession>A0A2I1I433</accession>
<comment type="caution">
    <text evidence="5">The sequence shown here is derived from an EMBL/GenBank/DDBJ whole genome shotgun (WGS) entry which is preliminary data.</text>
</comment>
<dbReference type="RefSeq" id="WP_101628466.1">
    <property type="nucleotide sequence ID" value="NZ_JBCOMK010000028.1"/>
</dbReference>
<dbReference type="OrthoDB" id="9804819at2"/>
<dbReference type="InterPro" id="IPR051782">
    <property type="entry name" value="ABC_Transporter_VariousFunc"/>
</dbReference>
<dbReference type="PROSITE" id="PS50893">
    <property type="entry name" value="ABC_TRANSPORTER_2"/>
    <property type="match status" value="1"/>
</dbReference>
<keyword evidence="2" id="KW-0547">Nucleotide-binding</keyword>
<protein>
    <submittedName>
        <fullName evidence="5">ABC transporter ATP-binding protein</fullName>
    </submittedName>
</protein>
<dbReference type="Gene3D" id="3.40.50.300">
    <property type="entry name" value="P-loop containing nucleotide triphosphate hydrolases"/>
    <property type="match status" value="1"/>
</dbReference>
<sequence>MEALSLQNVSFGYSKDHEVLKNLSLSVQFGGITGLIGPNGSGKSTLIRVAGDLLKPQTGEVHVCAAPNDAKEAKRNSILVASNDYLPEFLTGVEYLQFIHRMYGLKCDLHELKRLFMRYQMEHRWGDLIEDYSHGMRKKVQLIAALMVARPLTMIDETPNGIDIEALYSFEADLLELAAGDHGVLLCTHDFAMLERIADTIILLSHGRILVHEDCQSLVSKYGTIDAFVKDSITRDQGTCGER</sequence>
<dbReference type="PANTHER" id="PTHR42939">
    <property type="entry name" value="ABC TRANSPORTER ATP-BINDING PROTEIN ALBC-RELATED"/>
    <property type="match status" value="1"/>
</dbReference>
<dbReference type="GO" id="GO:0005524">
    <property type="term" value="F:ATP binding"/>
    <property type="evidence" value="ECO:0007669"/>
    <property type="project" value="UniProtKB-KW"/>
</dbReference>
<reference evidence="5 6" key="1">
    <citation type="submission" date="2017-12" db="EMBL/GenBank/DDBJ databases">
        <title>Phylogenetic diversity of female urinary microbiome.</title>
        <authorList>
            <person name="Thomas-White K."/>
            <person name="Wolfe A.J."/>
        </authorList>
    </citation>
    <scope>NUCLEOTIDE SEQUENCE [LARGE SCALE GENOMIC DNA]</scope>
    <source>
        <strain evidence="5 6">UMB0250</strain>
    </source>
</reference>
<proteinExistence type="predicted"/>
<dbReference type="InterPro" id="IPR003593">
    <property type="entry name" value="AAA+_ATPase"/>
</dbReference>
<evidence type="ECO:0000256" key="1">
    <source>
        <dbReference type="ARBA" id="ARBA00022448"/>
    </source>
</evidence>
<dbReference type="InterPro" id="IPR027417">
    <property type="entry name" value="P-loop_NTPase"/>
</dbReference>
<evidence type="ECO:0000256" key="2">
    <source>
        <dbReference type="ARBA" id="ARBA00022741"/>
    </source>
</evidence>
<name>A0A2I1I433_9ACTO</name>